<dbReference type="Gene3D" id="3.40.50.300">
    <property type="entry name" value="P-loop containing nucleotide triphosphate hydrolases"/>
    <property type="match status" value="1"/>
</dbReference>
<organism evidence="7 8">
    <name type="scientific">Angustibacter aerolatus</name>
    <dbReference type="NCBI Taxonomy" id="1162965"/>
    <lineage>
        <taxon>Bacteria</taxon>
        <taxon>Bacillati</taxon>
        <taxon>Actinomycetota</taxon>
        <taxon>Actinomycetes</taxon>
        <taxon>Kineosporiales</taxon>
        <taxon>Kineosporiaceae</taxon>
    </lineage>
</organism>
<dbReference type="PANTHER" id="PTHR47959">
    <property type="entry name" value="ATP-DEPENDENT RNA HELICASE RHLE-RELATED"/>
    <property type="match status" value="1"/>
</dbReference>
<protein>
    <recommendedName>
        <fullName evidence="6">Helicase ATP-binding domain-containing protein</fullName>
    </recommendedName>
</protein>
<dbReference type="InterPro" id="IPR050079">
    <property type="entry name" value="DEAD_box_RNA_helicase"/>
</dbReference>
<keyword evidence="1" id="KW-0547">Nucleotide-binding</keyword>
<feature type="compositionally biased region" description="Pro residues" evidence="5">
    <location>
        <begin position="235"/>
        <end position="244"/>
    </location>
</feature>
<name>A0ABQ6J9Q1_9ACTN</name>
<dbReference type="SUPFAM" id="SSF52540">
    <property type="entry name" value="P-loop containing nucleoside triphosphate hydrolases"/>
    <property type="match status" value="1"/>
</dbReference>
<evidence type="ECO:0000256" key="5">
    <source>
        <dbReference type="SAM" id="MobiDB-lite"/>
    </source>
</evidence>
<comment type="caution">
    <text evidence="7">The sequence shown here is derived from an EMBL/GenBank/DDBJ whole genome shotgun (WGS) entry which is preliminary data.</text>
</comment>
<accession>A0ABQ6J9Q1</accession>
<dbReference type="Pfam" id="PF00270">
    <property type="entry name" value="DEAD"/>
    <property type="match status" value="1"/>
</dbReference>
<evidence type="ECO:0000313" key="7">
    <source>
        <dbReference type="EMBL" id="GMA84878.1"/>
    </source>
</evidence>
<dbReference type="InterPro" id="IPR011545">
    <property type="entry name" value="DEAD/DEAH_box_helicase_dom"/>
</dbReference>
<evidence type="ECO:0000256" key="4">
    <source>
        <dbReference type="ARBA" id="ARBA00022840"/>
    </source>
</evidence>
<feature type="domain" description="Helicase ATP-binding" evidence="6">
    <location>
        <begin position="1"/>
        <end position="105"/>
    </location>
</feature>
<reference evidence="8" key="1">
    <citation type="journal article" date="2019" name="Int. J. Syst. Evol. Microbiol.">
        <title>The Global Catalogue of Microorganisms (GCM) 10K type strain sequencing project: providing services to taxonomists for standard genome sequencing and annotation.</title>
        <authorList>
            <consortium name="The Broad Institute Genomics Platform"/>
            <consortium name="The Broad Institute Genome Sequencing Center for Infectious Disease"/>
            <person name="Wu L."/>
            <person name="Ma J."/>
        </authorList>
    </citation>
    <scope>NUCLEOTIDE SEQUENCE [LARGE SCALE GENOMIC DNA]</scope>
    <source>
        <strain evidence="8">NBRC 108730</strain>
    </source>
</reference>
<feature type="compositionally biased region" description="Basic and acidic residues" evidence="5">
    <location>
        <begin position="152"/>
        <end position="164"/>
    </location>
</feature>
<evidence type="ECO:0000256" key="1">
    <source>
        <dbReference type="ARBA" id="ARBA00022741"/>
    </source>
</evidence>
<keyword evidence="3" id="KW-0347">Helicase</keyword>
<evidence type="ECO:0000313" key="8">
    <source>
        <dbReference type="Proteomes" id="UP001157017"/>
    </source>
</evidence>
<dbReference type="PANTHER" id="PTHR47959:SF13">
    <property type="entry name" value="ATP-DEPENDENT RNA HELICASE RHLE"/>
    <property type="match status" value="1"/>
</dbReference>
<evidence type="ECO:0000256" key="3">
    <source>
        <dbReference type="ARBA" id="ARBA00022806"/>
    </source>
</evidence>
<dbReference type="Proteomes" id="UP001157017">
    <property type="component" value="Unassembled WGS sequence"/>
</dbReference>
<dbReference type="InterPro" id="IPR014001">
    <property type="entry name" value="Helicase_ATP-bd"/>
</dbReference>
<evidence type="ECO:0000256" key="2">
    <source>
        <dbReference type="ARBA" id="ARBA00022801"/>
    </source>
</evidence>
<gene>
    <name evidence="7" type="ORF">GCM10025868_01280</name>
</gene>
<dbReference type="EMBL" id="BSUZ01000001">
    <property type="protein sequence ID" value="GMA84878.1"/>
    <property type="molecule type" value="Genomic_DNA"/>
</dbReference>
<dbReference type="InterPro" id="IPR044742">
    <property type="entry name" value="DEAD/DEAH_RhlB"/>
</dbReference>
<keyword evidence="2" id="KW-0378">Hydrolase</keyword>
<proteinExistence type="predicted"/>
<dbReference type="CDD" id="cd00268">
    <property type="entry name" value="DEADc"/>
    <property type="match status" value="1"/>
</dbReference>
<evidence type="ECO:0000259" key="6">
    <source>
        <dbReference type="PROSITE" id="PS51192"/>
    </source>
</evidence>
<feature type="compositionally biased region" description="Low complexity" evidence="5">
    <location>
        <begin position="197"/>
        <end position="234"/>
    </location>
</feature>
<keyword evidence="8" id="KW-1185">Reference proteome</keyword>
<keyword evidence="4" id="KW-0067">ATP-binding</keyword>
<dbReference type="PROSITE" id="PS51192">
    <property type="entry name" value="HELICASE_ATP_BIND_1"/>
    <property type="match status" value="1"/>
</dbReference>
<feature type="region of interest" description="Disordered" evidence="5">
    <location>
        <begin position="130"/>
        <end position="244"/>
    </location>
</feature>
<dbReference type="InterPro" id="IPR027417">
    <property type="entry name" value="P-loop_NTPase"/>
</dbReference>
<sequence length="244" mass="25879">MKLTTVYGGVGQNPQVTALRAGVDVLVACPGRLEDLIGQGHVHLDAIEVTVLDEADHMADLGFLPGVKRLLDRTPTGTQRLLFSATLDNGVDVLVKRYLRNPVTHSVEAAKADTAAMEHHVLAVSAADKPAVVREPRRRPGPQPAVHAHQAHRQEARQAGDGGRHPGGRACTATCRRVPASGTSRRSARATCGCWWPPTSRPAASTSTTSAWSCTSTRRPSTRRTPTAPAGRRAPVPPVSSSPS</sequence>